<dbReference type="Proteomes" id="UP000682733">
    <property type="component" value="Unassembled WGS sequence"/>
</dbReference>
<comment type="caution">
    <text evidence="2">The sequence shown here is derived from an EMBL/GenBank/DDBJ whole genome shotgun (WGS) entry which is preliminary data.</text>
</comment>
<evidence type="ECO:0000313" key="1">
    <source>
        <dbReference type="EMBL" id="CAF0726877.1"/>
    </source>
</evidence>
<reference evidence="2" key="1">
    <citation type="submission" date="2021-02" db="EMBL/GenBank/DDBJ databases">
        <authorList>
            <person name="Nowell W R."/>
        </authorList>
    </citation>
    <scope>NUCLEOTIDE SEQUENCE</scope>
</reference>
<evidence type="ECO:0000313" key="2">
    <source>
        <dbReference type="EMBL" id="CAF3500626.1"/>
    </source>
</evidence>
<dbReference type="AlphaFoldDB" id="A0A8S2GE02"/>
<accession>A0A8S2GE02</accession>
<name>A0A8S2GE02_9BILA</name>
<gene>
    <name evidence="1" type="ORF">OVA965_LOCUS494</name>
    <name evidence="2" type="ORF">TMI583_LOCUS494</name>
</gene>
<dbReference type="EMBL" id="CAJOBA010000069">
    <property type="protein sequence ID" value="CAF3500626.1"/>
    <property type="molecule type" value="Genomic_DNA"/>
</dbReference>
<organism evidence="2 3">
    <name type="scientific">Didymodactylos carnosus</name>
    <dbReference type="NCBI Taxonomy" id="1234261"/>
    <lineage>
        <taxon>Eukaryota</taxon>
        <taxon>Metazoa</taxon>
        <taxon>Spiralia</taxon>
        <taxon>Gnathifera</taxon>
        <taxon>Rotifera</taxon>
        <taxon>Eurotatoria</taxon>
        <taxon>Bdelloidea</taxon>
        <taxon>Philodinida</taxon>
        <taxon>Philodinidae</taxon>
        <taxon>Didymodactylos</taxon>
    </lineage>
</organism>
<dbReference type="Proteomes" id="UP000677228">
    <property type="component" value="Unassembled WGS sequence"/>
</dbReference>
<proteinExistence type="predicted"/>
<evidence type="ECO:0000313" key="3">
    <source>
        <dbReference type="Proteomes" id="UP000682733"/>
    </source>
</evidence>
<dbReference type="EMBL" id="CAJNOK010000069">
    <property type="protein sequence ID" value="CAF0726877.1"/>
    <property type="molecule type" value="Genomic_DNA"/>
</dbReference>
<sequence>MLKSYAQSKLCCGHNIPADIACRQCAETTVDYHNRPLYAPMYIPLNEMNSAIDNSTLQLPTTFYVPVNKQMLSTNTFHTRDECVEINTNKGIVRLPRSSIVQRNQLPNNCHEFPGDFKKHAHRFARSFGWRTKQDIAYQTMAPLPKLVKKPGYVEICCKNVCWPTHQLCLCCGRNTAESCRKWTKSSGEYDYVDACWSSCALCSDDAYRILNTPVKHNVKIIDPQMLLPLDAELLYYSMQSAKREEEKENSNLLPPKQKTLPH</sequence>
<protein>
    <submittedName>
        <fullName evidence="2">Uncharacterized protein</fullName>
    </submittedName>
</protein>